<feature type="transmembrane region" description="Helical" evidence="5">
    <location>
        <begin position="469"/>
        <end position="491"/>
    </location>
</feature>
<proteinExistence type="predicted"/>
<dbReference type="Pfam" id="PF00560">
    <property type="entry name" value="LRR_1"/>
    <property type="match status" value="1"/>
</dbReference>
<feature type="signal peptide" evidence="6">
    <location>
        <begin position="1"/>
        <end position="17"/>
    </location>
</feature>
<evidence type="ECO:0000313" key="9">
    <source>
        <dbReference type="EMBL" id="CAH1238554.1"/>
    </source>
</evidence>
<keyword evidence="5" id="KW-1133">Transmembrane helix</keyword>
<dbReference type="Proteomes" id="UP000838412">
    <property type="component" value="Chromosome 10"/>
</dbReference>
<feature type="domain" description="LRRCT" evidence="8">
    <location>
        <begin position="275"/>
        <end position="330"/>
    </location>
</feature>
<dbReference type="InterPro" id="IPR036116">
    <property type="entry name" value="FN3_sf"/>
</dbReference>
<dbReference type="Pfam" id="PF13855">
    <property type="entry name" value="LRR_8"/>
    <property type="match status" value="1"/>
</dbReference>
<keyword evidence="5" id="KW-0812">Transmembrane</keyword>
<dbReference type="Gene3D" id="2.60.40.10">
    <property type="entry name" value="Immunoglobulins"/>
    <property type="match status" value="1"/>
</dbReference>
<evidence type="ECO:0000256" key="3">
    <source>
        <dbReference type="ARBA" id="ARBA00022737"/>
    </source>
</evidence>
<dbReference type="InterPro" id="IPR032675">
    <property type="entry name" value="LRR_dom_sf"/>
</dbReference>
<dbReference type="InterPro" id="IPR000372">
    <property type="entry name" value="LRRNT"/>
</dbReference>
<evidence type="ECO:0000256" key="4">
    <source>
        <dbReference type="ARBA" id="ARBA00023157"/>
    </source>
</evidence>
<evidence type="ECO:0000259" key="7">
    <source>
        <dbReference type="SMART" id="SM00013"/>
    </source>
</evidence>
<dbReference type="InterPro" id="IPR001611">
    <property type="entry name" value="Leu-rich_rpt"/>
</dbReference>
<evidence type="ECO:0000259" key="8">
    <source>
        <dbReference type="SMART" id="SM00082"/>
    </source>
</evidence>
<evidence type="ECO:0000313" key="10">
    <source>
        <dbReference type="Proteomes" id="UP000838412"/>
    </source>
</evidence>
<dbReference type="OrthoDB" id="1687175at2759"/>
<feature type="chain" id="PRO_5035433193" evidence="6">
    <location>
        <begin position="18"/>
        <end position="506"/>
    </location>
</feature>
<organism evidence="9 10">
    <name type="scientific">Branchiostoma lanceolatum</name>
    <name type="common">Common lancelet</name>
    <name type="synonym">Amphioxus lanceolatum</name>
    <dbReference type="NCBI Taxonomy" id="7740"/>
    <lineage>
        <taxon>Eukaryota</taxon>
        <taxon>Metazoa</taxon>
        <taxon>Chordata</taxon>
        <taxon>Cephalochordata</taxon>
        <taxon>Leptocardii</taxon>
        <taxon>Amphioxiformes</taxon>
        <taxon>Branchiostomatidae</taxon>
        <taxon>Branchiostoma</taxon>
    </lineage>
</organism>
<dbReference type="SMART" id="SM00013">
    <property type="entry name" value="LRRNT"/>
    <property type="match status" value="1"/>
</dbReference>
<dbReference type="Gene3D" id="3.80.10.10">
    <property type="entry name" value="Ribonuclease Inhibitor"/>
    <property type="match status" value="2"/>
</dbReference>
<dbReference type="SMART" id="SM00082">
    <property type="entry name" value="LRRCT"/>
    <property type="match status" value="1"/>
</dbReference>
<dbReference type="Pfam" id="PF01462">
    <property type="entry name" value="LRRNT"/>
    <property type="match status" value="1"/>
</dbReference>
<keyword evidence="4" id="KW-1015">Disulfide bond</keyword>
<evidence type="ECO:0000256" key="5">
    <source>
        <dbReference type="SAM" id="Phobius"/>
    </source>
</evidence>
<feature type="domain" description="LRRNT" evidence="7">
    <location>
        <begin position="18"/>
        <end position="50"/>
    </location>
</feature>
<dbReference type="InterPro" id="IPR050541">
    <property type="entry name" value="LRR_TM_domain-containing"/>
</dbReference>
<keyword evidence="10" id="KW-1185">Reference proteome</keyword>
<evidence type="ECO:0000256" key="1">
    <source>
        <dbReference type="ARBA" id="ARBA00022614"/>
    </source>
</evidence>
<dbReference type="PANTHER" id="PTHR24369">
    <property type="entry name" value="ANTIGEN BSP, PUTATIVE-RELATED"/>
    <property type="match status" value="1"/>
</dbReference>
<dbReference type="SUPFAM" id="SSF52058">
    <property type="entry name" value="L domain-like"/>
    <property type="match status" value="1"/>
</dbReference>
<gene>
    <name evidence="9" type="primary">FLRT1</name>
    <name evidence="9" type="ORF">BLAG_LOCUS3119</name>
</gene>
<dbReference type="InterPro" id="IPR013783">
    <property type="entry name" value="Ig-like_fold"/>
</dbReference>
<keyword evidence="1" id="KW-0433">Leucine-rich repeat</keyword>
<accession>A0A8J9VFT0</accession>
<protein>
    <submittedName>
        <fullName evidence="9">FLRT1 protein</fullName>
    </submittedName>
</protein>
<evidence type="ECO:0000256" key="6">
    <source>
        <dbReference type="SAM" id="SignalP"/>
    </source>
</evidence>
<keyword evidence="3" id="KW-0677">Repeat</keyword>
<reference evidence="9" key="1">
    <citation type="submission" date="2022-01" db="EMBL/GenBank/DDBJ databases">
        <authorList>
            <person name="Braso-Vives M."/>
        </authorList>
    </citation>
    <scope>NUCLEOTIDE SEQUENCE</scope>
</reference>
<dbReference type="PROSITE" id="PS51450">
    <property type="entry name" value="LRR"/>
    <property type="match status" value="2"/>
</dbReference>
<keyword evidence="5" id="KW-0472">Membrane</keyword>
<dbReference type="SUPFAM" id="SSF49265">
    <property type="entry name" value="Fibronectin type III"/>
    <property type="match status" value="1"/>
</dbReference>
<dbReference type="GO" id="GO:0005886">
    <property type="term" value="C:plasma membrane"/>
    <property type="evidence" value="ECO:0007669"/>
    <property type="project" value="TreeGrafter"/>
</dbReference>
<dbReference type="PANTHER" id="PTHR24369:SF211">
    <property type="entry name" value="LEUCINE-RICH REPEAT-CONTAINING PROTEIN 15-LIKE"/>
    <property type="match status" value="1"/>
</dbReference>
<dbReference type="SMART" id="SM00369">
    <property type="entry name" value="LRR_TYP"/>
    <property type="match status" value="6"/>
</dbReference>
<keyword evidence="2 6" id="KW-0732">Signal</keyword>
<sequence>MMIYSLILLVAMATATAACPSVCKCNGTRVDCSRALLTTLPPDLPYNTTELILRQNRISNINDQTLVNLENLSSLDLQDNLVSEVSDDLLPITLQQLNLAENSFQCSEQISIKLRSLHNLKELDLSNNNIGLCIPGNLPASLQVLRLNSIAYYGNLTLGPHQFEDLTALSLLYLEENNVVKFPSEALGKLSNLAGLYLARNKLTFVDDVILPSSIKLQLLDLSFNDLSQIDNNSFSGIEKSSLKSLFLSGNMMQTIAPSAFSEMPQLKNLTMDQNPWNCGCDLLPLREWLENATIRELLGITKGHALNCETPGDLKGQMVSKVPLHYFCGDTTVPPSTTVHQTTIPANVTMVTVSNVSTVIPPTLPPGAKLFNFSIDSISDQAVKLSWASSDPNVVFQVSWGYKHSSVRYSGWNKVTSFGINNLLPDTKYRICLMGKVQGSAMGKEVCVSVITIAKHDGAHSGLTGAGLGLAIAFPICCLVIGVIGVFAGFRYNRRNSSGYQSFKD</sequence>
<name>A0A8J9VFT0_BRALA</name>
<dbReference type="EMBL" id="OV696695">
    <property type="protein sequence ID" value="CAH1238554.1"/>
    <property type="molecule type" value="Genomic_DNA"/>
</dbReference>
<evidence type="ECO:0000256" key="2">
    <source>
        <dbReference type="ARBA" id="ARBA00022729"/>
    </source>
</evidence>
<dbReference type="InterPro" id="IPR000483">
    <property type="entry name" value="Cys-rich_flank_reg_C"/>
</dbReference>
<dbReference type="InterPro" id="IPR003591">
    <property type="entry name" value="Leu-rich_rpt_typical-subtyp"/>
</dbReference>
<dbReference type="AlphaFoldDB" id="A0A8J9VFT0"/>